<dbReference type="STRING" id="1654360.EA58_03710"/>
<dbReference type="SUPFAM" id="SSF53335">
    <property type="entry name" value="S-adenosyl-L-methionine-dependent methyltransferases"/>
    <property type="match status" value="1"/>
</dbReference>
<gene>
    <name evidence="3" type="ORF">EA58_03710</name>
</gene>
<dbReference type="GO" id="GO:0032259">
    <property type="term" value="P:methylation"/>
    <property type="evidence" value="ECO:0007669"/>
    <property type="project" value="UniProtKB-KW"/>
</dbReference>
<keyword evidence="2" id="KW-0808">Transferase</keyword>
<organism evidence="3 4">
    <name type="scientific">Photobacterium galatheae</name>
    <dbReference type="NCBI Taxonomy" id="1654360"/>
    <lineage>
        <taxon>Bacteria</taxon>
        <taxon>Pseudomonadati</taxon>
        <taxon>Pseudomonadota</taxon>
        <taxon>Gammaproteobacteria</taxon>
        <taxon>Vibrionales</taxon>
        <taxon>Vibrionaceae</taxon>
        <taxon>Photobacterium</taxon>
    </lineage>
</organism>
<keyword evidence="1" id="KW-0489">Methyltransferase</keyword>
<evidence type="ECO:0000256" key="1">
    <source>
        <dbReference type="ARBA" id="ARBA00022603"/>
    </source>
</evidence>
<dbReference type="GO" id="GO:0008168">
    <property type="term" value="F:methyltransferase activity"/>
    <property type="evidence" value="ECO:0007669"/>
    <property type="project" value="UniProtKB-KW"/>
</dbReference>
<evidence type="ECO:0000313" key="4">
    <source>
        <dbReference type="Proteomes" id="UP000027192"/>
    </source>
</evidence>
<dbReference type="AlphaFoldDB" id="A0A066RUT0"/>
<dbReference type="Proteomes" id="UP000027192">
    <property type="component" value="Unassembled WGS sequence"/>
</dbReference>
<proteinExistence type="predicted"/>
<protein>
    <recommendedName>
        <fullName evidence="5">DNA methyltransferase</fullName>
    </recommendedName>
</protein>
<accession>A0A066RUT0</accession>
<reference evidence="3 4" key="1">
    <citation type="submission" date="2014-04" db="EMBL/GenBank/DDBJ databases">
        <title>Draft genome sequence of Photobacterium halotolerans S2753: a solonamide, ngercheumicin and holomycin producer.</title>
        <authorList>
            <person name="Machado H.R."/>
            <person name="Gram L."/>
        </authorList>
    </citation>
    <scope>NUCLEOTIDE SEQUENCE [LARGE SCALE GENOMIC DNA]</scope>
    <source>
        <strain evidence="3 4">S2753</strain>
    </source>
</reference>
<keyword evidence="4" id="KW-1185">Reference proteome</keyword>
<evidence type="ECO:0000313" key="3">
    <source>
        <dbReference type="EMBL" id="KDM92871.1"/>
    </source>
</evidence>
<dbReference type="InterPro" id="IPR002052">
    <property type="entry name" value="DNA_methylase_N6_adenine_CS"/>
</dbReference>
<sequence>MAKARIEKDFYPTPSWCVKALLECIEIREGDVIAEPCRGDGRITNELPDGNMIKWAEITDGVDYLDNSIDMSADVIITNPPFSLALEFIQTAMNRDLAVDGTMCFLLRLSWLGSKGRADFWRKFPFTNLLILTPRPSFVHKGSDNSEYAWVCWDKGNRIKRPALWTLKKEEVEHVG</sequence>
<evidence type="ECO:0000256" key="2">
    <source>
        <dbReference type="ARBA" id="ARBA00022679"/>
    </source>
</evidence>
<name>A0A066RUT0_9GAMM</name>
<dbReference type="InterPro" id="IPR029063">
    <property type="entry name" value="SAM-dependent_MTases_sf"/>
</dbReference>
<comment type="caution">
    <text evidence="3">The sequence shown here is derived from an EMBL/GenBank/DDBJ whole genome shotgun (WGS) entry which is preliminary data.</text>
</comment>
<dbReference type="OrthoDB" id="1079385at2"/>
<dbReference type="Gene3D" id="3.40.50.150">
    <property type="entry name" value="Vaccinia Virus protein VP39"/>
    <property type="match status" value="1"/>
</dbReference>
<dbReference type="RefSeq" id="WP_036748962.1">
    <property type="nucleotide sequence ID" value="NZ_JAGSGC010000002.1"/>
</dbReference>
<dbReference type="GO" id="GO:0003676">
    <property type="term" value="F:nucleic acid binding"/>
    <property type="evidence" value="ECO:0007669"/>
    <property type="project" value="InterPro"/>
</dbReference>
<dbReference type="EMBL" id="JMIB01000005">
    <property type="protein sequence ID" value="KDM92871.1"/>
    <property type="molecule type" value="Genomic_DNA"/>
</dbReference>
<evidence type="ECO:0008006" key="5">
    <source>
        <dbReference type="Google" id="ProtNLM"/>
    </source>
</evidence>
<dbReference type="PROSITE" id="PS00092">
    <property type="entry name" value="N6_MTASE"/>
    <property type="match status" value="1"/>
</dbReference>